<dbReference type="InterPro" id="IPR013646">
    <property type="entry name" value="YGR210-like_G4"/>
</dbReference>
<dbReference type="GO" id="GO:0016887">
    <property type="term" value="F:ATP hydrolysis activity"/>
    <property type="evidence" value="ECO:0007669"/>
    <property type="project" value="TreeGrafter"/>
</dbReference>
<dbReference type="PANTHER" id="PTHR23305:SF1">
    <property type="entry name" value="OBG-TYPE G DOMAIN-CONTAINING PROTEIN"/>
    <property type="match status" value="1"/>
</dbReference>
<evidence type="ECO:0000313" key="5">
    <source>
        <dbReference type="Proteomes" id="UP000196239"/>
    </source>
</evidence>
<dbReference type="Gene3D" id="1.10.8.470">
    <property type="match status" value="1"/>
</dbReference>
<dbReference type="InterPro" id="IPR006073">
    <property type="entry name" value="GTP-bd"/>
</dbReference>
<dbReference type="KEGG" id="ndv:NDEV_0263"/>
<dbReference type="NCBIfam" id="NF007171">
    <property type="entry name" value="PRK09602.1"/>
    <property type="match status" value="1"/>
</dbReference>
<dbReference type="EMBL" id="LN890280">
    <property type="protein sequence ID" value="CUR51028.1"/>
    <property type="molecule type" value="Genomic_DNA"/>
</dbReference>
<dbReference type="SUPFAM" id="SSF81271">
    <property type="entry name" value="TGS-like"/>
    <property type="match status" value="1"/>
</dbReference>
<reference evidence="5" key="1">
    <citation type="submission" date="2015-10" db="EMBL/GenBank/DDBJ databases">
        <authorList>
            <person name="Lehtovirta-Morley L.E."/>
            <person name="Vieille C."/>
        </authorList>
    </citation>
    <scope>NUCLEOTIDE SEQUENCE [LARGE SCALE GENOMIC DNA]</scope>
</reference>
<dbReference type="InterPro" id="IPR012675">
    <property type="entry name" value="Beta-grasp_dom_sf"/>
</dbReference>
<feature type="domain" description="TGS" evidence="3">
    <location>
        <begin position="334"/>
        <end position="410"/>
    </location>
</feature>
<dbReference type="CDD" id="cd01669">
    <property type="entry name" value="TGS_MJ1332_like"/>
    <property type="match status" value="1"/>
</dbReference>
<evidence type="ECO:0000259" key="2">
    <source>
        <dbReference type="PROSITE" id="PS51710"/>
    </source>
</evidence>
<gene>
    <name evidence="4" type="ORF">NDEV_0263</name>
</gene>
<dbReference type="PRINTS" id="PR00326">
    <property type="entry name" value="GTP1OBG"/>
</dbReference>
<evidence type="ECO:0000313" key="4">
    <source>
        <dbReference type="EMBL" id="CUR51028.1"/>
    </source>
</evidence>
<dbReference type="PROSITE" id="PS51710">
    <property type="entry name" value="G_OBG"/>
    <property type="match status" value="1"/>
</dbReference>
<dbReference type="Proteomes" id="UP000196239">
    <property type="component" value="Chromosome 1"/>
</dbReference>
<dbReference type="SUPFAM" id="SSF52540">
    <property type="entry name" value="P-loop containing nucleoside triphosphate hydrolases"/>
    <property type="match status" value="1"/>
</dbReference>
<dbReference type="Gene3D" id="3.10.20.30">
    <property type="match status" value="1"/>
</dbReference>
<dbReference type="PROSITE" id="PS51880">
    <property type="entry name" value="TGS"/>
    <property type="match status" value="1"/>
</dbReference>
<dbReference type="Pfam" id="PF02824">
    <property type="entry name" value="TGS"/>
    <property type="match status" value="1"/>
</dbReference>
<dbReference type="GO" id="GO:0005525">
    <property type="term" value="F:GTP binding"/>
    <property type="evidence" value="ECO:0007669"/>
    <property type="project" value="InterPro"/>
</dbReference>
<accession>A0A128A114</accession>
<dbReference type="Pfam" id="PF08438">
    <property type="entry name" value="YGR210-like_G4"/>
    <property type="match status" value="1"/>
</dbReference>
<dbReference type="Pfam" id="PF01926">
    <property type="entry name" value="MMR_HSR1"/>
    <property type="match status" value="1"/>
</dbReference>
<protein>
    <submittedName>
        <fullName evidence="4">GTP-binding protein</fullName>
    </submittedName>
</protein>
<dbReference type="InterPro" id="IPR012676">
    <property type="entry name" value="TGS-like"/>
</dbReference>
<dbReference type="InterPro" id="IPR004095">
    <property type="entry name" value="TGS"/>
</dbReference>
<dbReference type="InterPro" id="IPR031167">
    <property type="entry name" value="G_OBG"/>
</dbReference>
<dbReference type="AlphaFoldDB" id="A0A128A114"/>
<dbReference type="InterPro" id="IPR027417">
    <property type="entry name" value="P-loop_NTPase"/>
</dbReference>
<dbReference type="GO" id="GO:0005737">
    <property type="term" value="C:cytoplasm"/>
    <property type="evidence" value="ECO:0007669"/>
    <property type="project" value="TreeGrafter"/>
</dbReference>
<dbReference type="CDD" id="cd01899">
    <property type="entry name" value="Ygr210"/>
    <property type="match status" value="1"/>
</dbReference>
<feature type="domain" description="OBG-type G" evidence="2">
    <location>
        <begin position="19"/>
        <end position="284"/>
    </location>
</feature>
<dbReference type="Gene3D" id="3.40.50.300">
    <property type="entry name" value="P-loop containing nucleotide triphosphate hydrolases"/>
    <property type="match status" value="1"/>
</dbReference>
<proteinExistence type="predicted"/>
<keyword evidence="1" id="KW-0547">Nucleotide-binding</keyword>
<sequence length="415" mass="45921">MKLNTFGILIRAYARLFCMQIGLLGKTNVGKSTFFSAATQTTAQIGNYPFTTIEPNMGIAYVKTDCACKHFAISHIHPMCVNGTRYIAIKLIDVAGLVPGAHEGKGLGNKFLDDARTSEVLIHVVDASGSTDIQGQSVPAGTHDPLEDVKFVEEEFDQWMKQILQREWQKLARELESKSGKVIQAIAQRFSGLGIDEYDVEYVIHNLHLQSKKPNEWNEDDLVLFVKTLRKRTKPIIIAANKSDLCHDLSILDEFKKIHPTIACSAETELLLRKATKNGLIDYLPGEKSFKIKDGINLNPPQQKALELAEKVVSKLGGTGVQQTLDYACFDLLKLITVFPVEDETKLSNKNGEVLPDAKLLRLGATARDLAKSIHQDLAKGFLFAIDAKTKQRVGADHQLKNGDVLKIVSTLSRG</sequence>
<dbReference type="PANTHER" id="PTHR23305">
    <property type="entry name" value="OBG GTPASE FAMILY"/>
    <property type="match status" value="1"/>
</dbReference>
<keyword evidence="5" id="KW-1185">Reference proteome</keyword>
<organism evidence="4 5">
    <name type="scientific">Nitrosotalea devaniterrae</name>
    <dbReference type="NCBI Taxonomy" id="1078905"/>
    <lineage>
        <taxon>Archaea</taxon>
        <taxon>Nitrososphaerota</taxon>
        <taxon>Nitrososphaeria</taxon>
        <taxon>Nitrosotaleales</taxon>
        <taxon>Nitrosotaleaceae</taxon>
        <taxon>Nitrosotalea</taxon>
    </lineage>
</organism>
<name>A0A128A114_9ARCH</name>
<evidence type="ECO:0000256" key="1">
    <source>
        <dbReference type="ARBA" id="ARBA00022741"/>
    </source>
</evidence>
<evidence type="ECO:0000259" key="3">
    <source>
        <dbReference type="PROSITE" id="PS51880"/>
    </source>
</evidence>